<feature type="compositionally biased region" description="Polar residues" evidence="4">
    <location>
        <begin position="135"/>
        <end position="145"/>
    </location>
</feature>
<dbReference type="RefSeq" id="XP_005092513.2">
    <property type="nucleotide sequence ID" value="XM_005092456.3"/>
</dbReference>
<dbReference type="PANTHER" id="PTHR22999:SF23">
    <property type="entry name" value="SORTING NEXIN-16"/>
    <property type="match status" value="1"/>
</dbReference>
<evidence type="ECO:0000313" key="8">
    <source>
        <dbReference type="RefSeq" id="XP_012934708.1"/>
    </source>
</evidence>
<dbReference type="RefSeq" id="XP_012934709.1">
    <property type="nucleotide sequence ID" value="XM_013079255.2"/>
</dbReference>
<keyword evidence="3" id="KW-0175">Coiled coil</keyword>
<evidence type="ECO:0000256" key="4">
    <source>
        <dbReference type="SAM" id="MobiDB-lite"/>
    </source>
</evidence>
<evidence type="ECO:0000259" key="5">
    <source>
        <dbReference type="PROSITE" id="PS50195"/>
    </source>
</evidence>
<comment type="subcellular location">
    <subcellularLocation>
        <location evidence="1">Cytoplasm</location>
    </subcellularLocation>
</comment>
<dbReference type="InterPro" id="IPR001683">
    <property type="entry name" value="PX_dom"/>
</dbReference>
<name>A0ABM0JFJ4_APLCA</name>
<dbReference type="SUPFAM" id="SSF64268">
    <property type="entry name" value="PX domain"/>
    <property type="match status" value="1"/>
</dbReference>
<evidence type="ECO:0000313" key="10">
    <source>
        <dbReference type="RefSeq" id="XP_035824096.1"/>
    </source>
</evidence>
<accession>A0ABM0JFJ4</accession>
<feature type="compositionally biased region" description="Basic and acidic residues" evidence="4">
    <location>
        <begin position="85"/>
        <end position="109"/>
    </location>
</feature>
<proteinExistence type="predicted"/>
<feature type="coiled-coil region" evidence="3">
    <location>
        <begin position="424"/>
        <end position="451"/>
    </location>
</feature>
<dbReference type="SMART" id="SM00312">
    <property type="entry name" value="PX"/>
    <property type="match status" value="1"/>
</dbReference>
<gene>
    <name evidence="7 8 9 10" type="primary">LOC101851852</name>
</gene>
<evidence type="ECO:0000256" key="1">
    <source>
        <dbReference type="ARBA" id="ARBA00004496"/>
    </source>
</evidence>
<evidence type="ECO:0000256" key="2">
    <source>
        <dbReference type="ARBA" id="ARBA00022490"/>
    </source>
</evidence>
<dbReference type="Pfam" id="PF00787">
    <property type="entry name" value="PX"/>
    <property type="match status" value="1"/>
</dbReference>
<dbReference type="PROSITE" id="PS50195">
    <property type="entry name" value="PX"/>
    <property type="match status" value="1"/>
</dbReference>
<dbReference type="RefSeq" id="XP_035824096.1">
    <property type="nucleotide sequence ID" value="XM_035968203.1"/>
</dbReference>
<feature type="compositionally biased region" description="Basic and acidic residues" evidence="4">
    <location>
        <begin position="117"/>
        <end position="129"/>
    </location>
</feature>
<evidence type="ECO:0000256" key="3">
    <source>
        <dbReference type="SAM" id="Coils"/>
    </source>
</evidence>
<feature type="compositionally biased region" description="Basic and acidic residues" evidence="4">
    <location>
        <begin position="1"/>
        <end position="15"/>
    </location>
</feature>
<keyword evidence="6" id="KW-1185">Reference proteome</keyword>
<keyword evidence="2" id="KW-0963">Cytoplasm</keyword>
<dbReference type="RefSeq" id="XP_012934708.1">
    <property type="nucleotide sequence ID" value="XM_013079254.2"/>
</dbReference>
<protein>
    <submittedName>
        <fullName evidence="7 8">Sorting nexin-16</fullName>
    </submittedName>
</protein>
<feature type="region of interest" description="Disordered" evidence="4">
    <location>
        <begin position="1"/>
        <end position="150"/>
    </location>
</feature>
<dbReference type="PANTHER" id="PTHR22999">
    <property type="entry name" value="PX SERINE/THREONINE KINASE PXK"/>
    <property type="match status" value="1"/>
</dbReference>
<reference evidence="7 8" key="1">
    <citation type="submission" date="2025-05" db="UniProtKB">
        <authorList>
            <consortium name="RefSeq"/>
        </authorList>
    </citation>
    <scope>IDENTIFICATION</scope>
</reference>
<sequence length="486" mass="53406">MDPGEEGFRMQKSESGEFSGSFIPVAETAPTDGLPLKCEEDIAPQPGDSKNNDMGEFNDNELKDGEIMAGTGGVVSVPDSESDGEALKIKVDAKERSDKTVVENDDKETLINNEEEGLTREKEENKSDDCVDSSPADSGNDTILSSPVPVSLAPQVVVSLENSVTKSLSEPMLAVDEEATSAPSSFLPLSSGDLGTPISTSTPVISRNTATSLTVESDSRPLSKEGSESYSSNPDMDPSPGEDQDSGTDHSCGCSYQHDQGSHIDLVSDDAVLRSQAIPSLMVPGSVRVPIIGHETMEARSKFTVYKIHVMVEEDDVGWFIFRRYSDFVHLNDQLKPLFPNVRLTLPPKRWFRSNFDVDFLEERREGLQGFLDNVTGHRDLCNSSPVRDFFCFDDPPGPHDSLEESRAQCECMEEMVYLLRRELADKDTELDLAREELELYKSQVQLLTSRLSELNQYLSHDKISGGKCDIDSLFGAGGVLLKENK</sequence>
<evidence type="ECO:0000313" key="9">
    <source>
        <dbReference type="RefSeq" id="XP_012934709.1"/>
    </source>
</evidence>
<dbReference type="InterPro" id="IPR051837">
    <property type="entry name" value="SortingNexin/PXDomain-PKLike"/>
</dbReference>
<evidence type="ECO:0000313" key="6">
    <source>
        <dbReference type="Proteomes" id="UP000694888"/>
    </source>
</evidence>
<feature type="compositionally biased region" description="Basic and acidic residues" evidence="4">
    <location>
        <begin position="217"/>
        <end position="227"/>
    </location>
</feature>
<feature type="region of interest" description="Disordered" evidence="4">
    <location>
        <begin position="183"/>
        <end position="255"/>
    </location>
</feature>
<feature type="domain" description="PX" evidence="5">
    <location>
        <begin position="284"/>
        <end position="398"/>
    </location>
</feature>
<organism evidence="6 7">
    <name type="scientific">Aplysia californica</name>
    <name type="common">California sea hare</name>
    <dbReference type="NCBI Taxonomy" id="6500"/>
    <lineage>
        <taxon>Eukaryota</taxon>
        <taxon>Metazoa</taxon>
        <taxon>Spiralia</taxon>
        <taxon>Lophotrochozoa</taxon>
        <taxon>Mollusca</taxon>
        <taxon>Gastropoda</taxon>
        <taxon>Heterobranchia</taxon>
        <taxon>Euthyneura</taxon>
        <taxon>Tectipleura</taxon>
        <taxon>Aplysiida</taxon>
        <taxon>Aplysioidea</taxon>
        <taxon>Aplysiidae</taxon>
        <taxon>Aplysia</taxon>
    </lineage>
</organism>
<evidence type="ECO:0000313" key="7">
    <source>
        <dbReference type="RefSeq" id="XP_005092513.2"/>
    </source>
</evidence>
<dbReference type="Gene3D" id="3.30.1520.10">
    <property type="entry name" value="Phox-like domain"/>
    <property type="match status" value="1"/>
</dbReference>
<dbReference type="GeneID" id="101851852"/>
<feature type="compositionally biased region" description="Polar residues" evidence="4">
    <location>
        <begin position="197"/>
        <end position="216"/>
    </location>
</feature>
<dbReference type="InterPro" id="IPR036871">
    <property type="entry name" value="PX_dom_sf"/>
</dbReference>
<dbReference type="Proteomes" id="UP000694888">
    <property type="component" value="Unplaced"/>
</dbReference>